<dbReference type="PANTHER" id="PTHR36091:SF2">
    <property type="entry name" value="AMINOGLYCOSIDE PHOSPHOTRANSFERASE DOMAIN-CONTAINING PROTEIN"/>
    <property type="match status" value="1"/>
</dbReference>
<evidence type="ECO:0000313" key="2">
    <source>
        <dbReference type="Proteomes" id="UP000567179"/>
    </source>
</evidence>
<proteinExistence type="predicted"/>
<dbReference type="PANTHER" id="PTHR36091">
    <property type="entry name" value="ALTERED INHERITANCE OF MITOCHONDRIA PROTEIN 9, MITOCHONDRIAL"/>
    <property type="match status" value="1"/>
</dbReference>
<dbReference type="Proteomes" id="UP000567179">
    <property type="component" value="Unassembled WGS sequence"/>
</dbReference>
<keyword evidence="2" id="KW-1185">Reference proteome</keyword>
<sequence>MSTDSFFRYTSGRWLHDQDRNEALRYQSFNIDALKEEISQSTGASSVVDMSKLGEGRFNKAFRVQLSDGRTVVARIPTPIAGPQHLVTASEVATMTFLRDRVGLTQVPRIISWSSRAEETPVGAEYIVMDLADGIQLADVWELLTMKQKIRLVQQWMRFERHVLHAFSKGGFGSLYLRKDLPTDSARNIYLTSSDQPEADYVLGPSMFQRGYWEEKYGDRKDLNLDRGPWRDVASYLRSLTNCERAWISKYAQCPIGNRSYVAPWEVPAHLQNPEEHLRLLSLYDKVAPHLIPPDARLLRPTMTLIDSNANNIFLARDAFLRDGTIELSAVIDWQHTAVLPLYITAVMPTFIMDAVPNEGQDDEEFSREQEHLRRTYHAMYFDTGIDIVWAAALSFGVPTPAAQACWHVGYADLQMDLARVALEWERQRWIGVAAHTCSVRGDGHCFSLFAEGDPGPQRRRFQTPRRWRSRSQL</sequence>
<comment type="caution">
    <text evidence="1">The sequence shown here is derived from an EMBL/GenBank/DDBJ whole genome shotgun (WGS) entry which is preliminary data.</text>
</comment>
<dbReference type="SUPFAM" id="SSF56112">
    <property type="entry name" value="Protein kinase-like (PK-like)"/>
    <property type="match status" value="1"/>
</dbReference>
<accession>A0A8H5BA19</accession>
<dbReference type="EMBL" id="JAACJJ010000029">
    <property type="protein sequence ID" value="KAF5319397.1"/>
    <property type="molecule type" value="Genomic_DNA"/>
</dbReference>
<dbReference type="Gene3D" id="3.30.200.20">
    <property type="entry name" value="Phosphorylase Kinase, domain 1"/>
    <property type="match status" value="1"/>
</dbReference>
<evidence type="ECO:0000313" key="1">
    <source>
        <dbReference type="EMBL" id="KAF5319397.1"/>
    </source>
</evidence>
<dbReference type="InterPro" id="IPR051035">
    <property type="entry name" value="Mito_inheritance_9"/>
</dbReference>
<reference evidence="1 2" key="1">
    <citation type="journal article" date="2020" name="ISME J.">
        <title>Uncovering the hidden diversity of litter-decomposition mechanisms in mushroom-forming fungi.</title>
        <authorList>
            <person name="Floudas D."/>
            <person name="Bentzer J."/>
            <person name="Ahren D."/>
            <person name="Johansson T."/>
            <person name="Persson P."/>
            <person name="Tunlid A."/>
        </authorList>
    </citation>
    <scope>NUCLEOTIDE SEQUENCE [LARGE SCALE GENOMIC DNA]</scope>
    <source>
        <strain evidence="1 2">CBS 101986</strain>
    </source>
</reference>
<name>A0A8H5BA19_9AGAR</name>
<organism evidence="1 2">
    <name type="scientific">Psilocybe cf. subviscida</name>
    <dbReference type="NCBI Taxonomy" id="2480587"/>
    <lineage>
        <taxon>Eukaryota</taxon>
        <taxon>Fungi</taxon>
        <taxon>Dikarya</taxon>
        <taxon>Basidiomycota</taxon>
        <taxon>Agaricomycotina</taxon>
        <taxon>Agaricomycetes</taxon>
        <taxon>Agaricomycetidae</taxon>
        <taxon>Agaricales</taxon>
        <taxon>Agaricineae</taxon>
        <taxon>Strophariaceae</taxon>
        <taxon>Psilocybe</taxon>
    </lineage>
</organism>
<dbReference type="AlphaFoldDB" id="A0A8H5BA19"/>
<gene>
    <name evidence="1" type="ORF">D9619_008868</name>
</gene>
<dbReference type="InterPro" id="IPR011009">
    <property type="entry name" value="Kinase-like_dom_sf"/>
</dbReference>
<evidence type="ECO:0008006" key="3">
    <source>
        <dbReference type="Google" id="ProtNLM"/>
    </source>
</evidence>
<protein>
    <recommendedName>
        <fullName evidence="3">Aminoglycoside phosphotransferase domain-containing protein</fullName>
    </recommendedName>
</protein>
<dbReference type="GO" id="GO:0005739">
    <property type="term" value="C:mitochondrion"/>
    <property type="evidence" value="ECO:0007669"/>
    <property type="project" value="TreeGrafter"/>
</dbReference>
<dbReference type="OrthoDB" id="2968323at2759"/>